<sequence length="117" mass="13842">MFKSTIIFPHNTSHHEYEQYFKDHRCHCMGAAANYQKDDIACCRVFFQNQKQQFTINFRLVLRLSSVLCVRKFLLMEGQRNSVSMEICPKDDEIYPKEPTKISIQRAVLYPEAHKLP</sequence>
<protein>
    <submittedName>
        <fullName evidence="1">Uncharacterized protein</fullName>
    </submittedName>
</protein>
<gene>
    <name evidence="1" type="ORF">T02_3002</name>
</gene>
<dbReference type="AlphaFoldDB" id="A0A0V1KLG9"/>
<keyword evidence="2" id="KW-1185">Reference proteome</keyword>
<evidence type="ECO:0000313" key="1">
    <source>
        <dbReference type="EMBL" id="KRZ47733.1"/>
    </source>
</evidence>
<proteinExistence type="predicted"/>
<accession>A0A0V1KLG9</accession>
<comment type="caution">
    <text evidence="1">The sequence shown here is derived from an EMBL/GenBank/DDBJ whole genome shotgun (WGS) entry which is preliminary data.</text>
</comment>
<dbReference type="Proteomes" id="UP000054721">
    <property type="component" value="Unassembled WGS sequence"/>
</dbReference>
<name>A0A0V1KLG9_9BILA</name>
<dbReference type="EMBL" id="JYDW01000588">
    <property type="protein sequence ID" value="KRZ47733.1"/>
    <property type="molecule type" value="Genomic_DNA"/>
</dbReference>
<organism evidence="1 2">
    <name type="scientific">Trichinella nativa</name>
    <dbReference type="NCBI Taxonomy" id="6335"/>
    <lineage>
        <taxon>Eukaryota</taxon>
        <taxon>Metazoa</taxon>
        <taxon>Ecdysozoa</taxon>
        <taxon>Nematoda</taxon>
        <taxon>Enoplea</taxon>
        <taxon>Dorylaimia</taxon>
        <taxon>Trichinellida</taxon>
        <taxon>Trichinellidae</taxon>
        <taxon>Trichinella</taxon>
    </lineage>
</organism>
<reference evidence="1 2" key="1">
    <citation type="submission" date="2015-05" db="EMBL/GenBank/DDBJ databases">
        <title>Evolution of Trichinella species and genotypes.</title>
        <authorList>
            <person name="Korhonen P.K."/>
            <person name="Edoardo P."/>
            <person name="Giuseppe L.R."/>
            <person name="Gasser R.B."/>
        </authorList>
    </citation>
    <scope>NUCLEOTIDE SEQUENCE [LARGE SCALE GENOMIC DNA]</scope>
    <source>
        <strain evidence="1">ISS10</strain>
    </source>
</reference>
<evidence type="ECO:0000313" key="2">
    <source>
        <dbReference type="Proteomes" id="UP000054721"/>
    </source>
</evidence>